<dbReference type="GO" id="GO:0003723">
    <property type="term" value="F:RNA binding"/>
    <property type="evidence" value="ECO:0007669"/>
    <property type="project" value="UniProtKB-UniRule"/>
</dbReference>
<evidence type="ECO:0000256" key="1">
    <source>
        <dbReference type="PROSITE-ProRule" id="PRU00176"/>
    </source>
</evidence>
<protein>
    <submittedName>
        <fullName evidence="4">RNA binding motif protein 43</fullName>
    </submittedName>
</protein>
<evidence type="ECO:0000259" key="3">
    <source>
        <dbReference type="PROSITE" id="PS50102"/>
    </source>
</evidence>
<dbReference type="AlphaFoldDB" id="A0A3Q2PTN7"/>
<dbReference type="OrthoDB" id="9948435at2759"/>
<feature type="compositionally biased region" description="Basic and acidic residues" evidence="2">
    <location>
        <begin position="174"/>
        <end position="187"/>
    </location>
</feature>
<feature type="compositionally biased region" description="Polar residues" evidence="2">
    <location>
        <begin position="287"/>
        <end position="312"/>
    </location>
</feature>
<reference evidence="4" key="2">
    <citation type="submission" date="2025-09" db="UniProtKB">
        <authorList>
            <consortium name="Ensembl"/>
        </authorList>
    </citation>
    <scope>IDENTIFICATION</scope>
</reference>
<dbReference type="GeneID" id="105932529"/>
<dbReference type="STRING" id="8078.ENSFHEP00000016971"/>
<organism evidence="4 5">
    <name type="scientific">Fundulus heteroclitus</name>
    <name type="common">Killifish</name>
    <name type="synonym">Mummichog</name>
    <dbReference type="NCBI Taxonomy" id="8078"/>
    <lineage>
        <taxon>Eukaryota</taxon>
        <taxon>Metazoa</taxon>
        <taxon>Chordata</taxon>
        <taxon>Craniata</taxon>
        <taxon>Vertebrata</taxon>
        <taxon>Euteleostomi</taxon>
        <taxon>Actinopterygii</taxon>
        <taxon>Neopterygii</taxon>
        <taxon>Teleostei</taxon>
        <taxon>Neoteleostei</taxon>
        <taxon>Acanthomorphata</taxon>
        <taxon>Ovalentaria</taxon>
        <taxon>Atherinomorphae</taxon>
        <taxon>Cyprinodontiformes</taxon>
        <taxon>Fundulidae</taxon>
        <taxon>Fundulus</taxon>
    </lineage>
</organism>
<name>A0A3Q2PTN7_FUNHE</name>
<evidence type="ECO:0000256" key="2">
    <source>
        <dbReference type="SAM" id="MobiDB-lite"/>
    </source>
</evidence>
<dbReference type="PANTHER" id="PTHR15225">
    <property type="entry name" value="INTERFERON-INDUCED PROTEIN 35/NMI N-MYC/STAT INTERACTING PROTEIN"/>
    <property type="match status" value="1"/>
</dbReference>
<dbReference type="Pfam" id="PF23222">
    <property type="entry name" value="RRM_PARP14_1"/>
    <property type="match status" value="1"/>
</dbReference>
<keyword evidence="5" id="KW-1185">Reference proteome</keyword>
<dbReference type="Gene3D" id="3.30.70.330">
    <property type="match status" value="1"/>
</dbReference>
<reference evidence="4" key="1">
    <citation type="submission" date="2025-08" db="UniProtKB">
        <authorList>
            <consortium name="Ensembl"/>
        </authorList>
    </citation>
    <scope>IDENTIFICATION</scope>
</reference>
<accession>A0A3Q2PTN7</accession>
<dbReference type="InterPro" id="IPR057051">
    <property type="entry name" value="PARP14_RPM_1"/>
</dbReference>
<dbReference type="Proteomes" id="UP000265000">
    <property type="component" value="Unplaced"/>
</dbReference>
<dbReference type="InterPro" id="IPR012677">
    <property type="entry name" value="Nucleotide-bd_a/b_plait_sf"/>
</dbReference>
<sequence>MTTSMAEGRRTVVVSGVPDVLKHSRMVDKLTIYFQSRRRSHGGDVENVKYPTNMDGVAFVTFDRVEDAEQVVRKEQHTMVDEGFTQDYALTVFPFSSDVFLYVPQATVDLSVFGSNQASLIKSLQSAHISIRFQAFPQQRKASIEGPFSAVQALREDLIRRASRLRPSSPTADVKPREGPPNRRPASEETATSCRDTKAKQEAAKCTASPKPPQTRGEAREVHSLISKGKTPAASFRQSVSNKSLAGGSFRRADGEEITGTVSPSGLRRLPAEDMFTKQRRDDSFSPKHSLQSSADFSTDPSSPMRNSTFRQNHLRKGSTLSATTADTSKDIWVDLYTFRYIENFHKEELNRCLKGVDISTMGMEEPGIMRISLTEKQPSEATSRTVRDAVENLETMIDFWHSNLRVHEVFYNKAKLFDKQKLIQICNDMTSLYGDVLYVFEESCIKVIGPSVASHLFCKRVEDYVDKCSTGNPIIRKSRK</sequence>
<proteinExistence type="predicted"/>
<evidence type="ECO:0000313" key="4">
    <source>
        <dbReference type="Ensembl" id="ENSFHEP00000016971.1"/>
    </source>
</evidence>
<feature type="domain" description="RRM" evidence="3">
    <location>
        <begin position="10"/>
        <end position="97"/>
    </location>
</feature>
<dbReference type="GeneTree" id="ENSGT01140000282607"/>
<evidence type="ECO:0000313" key="5">
    <source>
        <dbReference type="Proteomes" id="UP000265000"/>
    </source>
</evidence>
<dbReference type="PANTHER" id="PTHR15225:SF8">
    <property type="entry name" value="RNA-BINDING PROTEIN 43"/>
    <property type="match status" value="1"/>
</dbReference>
<dbReference type="Ensembl" id="ENSFHET00000025509.1">
    <property type="protein sequence ID" value="ENSFHEP00000016971.1"/>
    <property type="gene ID" value="ENSFHEG00000018656.1"/>
</dbReference>
<feature type="compositionally biased region" description="Basic and acidic residues" evidence="2">
    <location>
        <begin position="270"/>
        <end position="286"/>
    </location>
</feature>
<dbReference type="SUPFAM" id="SSF54928">
    <property type="entry name" value="RNA-binding domain, RBD"/>
    <property type="match status" value="1"/>
</dbReference>
<keyword evidence="1" id="KW-0694">RNA-binding</keyword>
<dbReference type="InterPro" id="IPR000504">
    <property type="entry name" value="RRM_dom"/>
</dbReference>
<feature type="region of interest" description="Disordered" evidence="2">
    <location>
        <begin position="161"/>
        <end position="322"/>
    </location>
</feature>
<dbReference type="InterPro" id="IPR035979">
    <property type="entry name" value="RBD_domain_sf"/>
</dbReference>
<dbReference type="PROSITE" id="PS50102">
    <property type="entry name" value="RRM"/>
    <property type="match status" value="1"/>
</dbReference>